<dbReference type="AlphaFoldDB" id="A0A392P6H0"/>
<dbReference type="EMBL" id="LXQA010063247">
    <property type="protein sequence ID" value="MCI06836.1"/>
    <property type="molecule type" value="Genomic_DNA"/>
</dbReference>
<accession>A0A392P6H0</accession>
<protein>
    <submittedName>
        <fullName evidence="1">Uncharacterized protein</fullName>
    </submittedName>
</protein>
<name>A0A392P6H0_9FABA</name>
<keyword evidence="3" id="KW-1185">Reference proteome</keyword>
<gene>
    <name evidence="2" type="ORF">A2U01_0036196</name>
</gene>
<dbReference type="EMBL" id="LXQA010094862">
    <property type="protein sequence ID" value="MCI15061.1"/>
    <property type="molecule type" value="Genomic_DNA"/>
</dbReference>
<evidence type="ECO:0000313" key="2">
    <source>
        <dbReference type="EMBL" id="MCI15061.1"/>
    </source>
</evidence>
<evidence type="ECO:0000313" key="3">
    <source>
        <dbReference type="Proteomes" id="UP000265520"/>
    </source>
</evidence>
<organism evidence="1 3">
    <name type="scientific">Trifolium medium</name>
    <dbReference type="NCBI Taxonomy" id="97028"/>
    <lineage>
        <taxon>Eukaryota</taxon>
        <taxon>Viridiplantae</taxon>
        <taxon>Streptophyta</taxon>
        <taxon>Embryophyta</taxon>
        <taxon>Tracheophyta</taxon>
        <taxon>Spermatophyta</taxon>
        <taxon>Magnoliopsida</taxon>
        <taxon>eudicotyledons</taxon>
        <taxon>Gunneridae</taxon>
        <taxon>Pentapetalae</taxon>
        <taxon>rosids</taxon>
        <taxon>fabids</taxon>
        <taxon>Fabales</taxon>
        <taxon>Fabaceae</taxon>
        <taxon>Papilionoideae</taxon>
        <taxon>50 kb inversion clade</taxon>
        <taxon>NPAAA clade</taxon>
        <taxon>Hologalegina</taxon>
        <taxon>IRL clade</taxon>
        <taxon>Trifolieae</taxon>
        <taxon>Trifolium</taxon>
    </lineage>
</organism>
<sequence>MMKKIFYYLKQMTVSATSASVFLFEALLASDSALNQLSYSLIRTAENESSYFDQLYRNSNYYFF</sequence>
<comment type="caution">
    <text evidence="1">The sequence shown here is derived from an EMBL/GenBank/DDBJ whole genome shotgun (WGS) entry which is preliminary data.</text>
</comment>
<dbReference type="Proteomes" id="UP000265520">
    <property type="component" value="Unassembled WGS sequence"/>
</dbReference>
<evidence type="ECO:0000313" key="1">
    <source>
        <dbReference type="EMBL" id="MCI06836.1"/>
    </source>
</evidence>
<reference evidence="1 3" key="1">
    <citation type="journal article" date="2018" name="Front. Plant Sci.">
        <title>Red Clover (Trifolium pratense) and Zigzag Clover (T. medium) - A Picture of Genomic Similarities and Differences.</title>
        <authorList>
            <person name="Dluhosova J."/>
            <person name="Istvanek J."/>
            <person name="Nedelnik J."/>
            <person name="Repkova J."/>
        </authorList>
    </citation>
    <scope>NUCLEOTIDE SEQUENCE [LARGE SCALE GENOMIC DNA]</scope>
    <source>
        <strain evidence="1">10/8</strain>
        <strain evidence="3">cv. 10/8</strain>
        <tissue evidence="1">Leaf</tissue>
    </source>
</reference>
<proteinExistence type="predicted"/>